<dbReference type="GO" id="GO:0006310">
    <property type="term" value="P:DNA recombination"/>
    <property type="evidence" value="ECO:0007669"/>
    <property type="project" value="InterPro"/>
</dbReference>
<dbReference type="Proteomes" id="UP000195141">
    <property type="component" value="Chromosome"/>
</dbReference>
<dbReference type="Gene3D" id="3.30.1330.70">
    <property type="entry name" value="Holliday junction resolvase RusA"/>
    <property type="match status" value="1"/>
</dbReference>
<organism evidence="1">
    <name type="scientific">Candidatus Enterococcus clewellii</name>
    <dbReference type="NCBI Taxonomy" id="1834193"/>
    <lineage>
        <taxon>Bacteria</taxon>
        <taxon>Bacillati</taxon>
        <taxon>Bacillota</taxon>
        <taxon>Bacilli</taxon>
        <taxon>Lactobacillales</taxon>
        <taxon>Enterococcaceae</taxon>
        <taxon>Enterococcus</taxon>
    </lineage>
</organism>
<dbReference type="Pfam" id="PF05866">
    <property type="entry name" value="RusA"/>
    <property type="match status" value="1"/>
</dbReference>
<dbReference type="RefSeq" id="WP_086348769.1">
    <property type="nucleotide sequence ID" value="NZ_CP147247.1"/>
</dbReference>
<dbReference type="SUPFAM" id="SSF103084">
    <property type="entry name" value="Holliday junction resolvase RusA"/>
    <property type="match status" value="1"/>
</dbReference>
<evidence type="ECO:0000313" key="1">
    <source>
        <dbReference type="EMBL" id="OTP17571.1"/>
    </source>
</evidence>
<dbReference type="AlphaFoldDB" id="A0A242K8S2"/>
<dbReference type="GO" id="GO:0000287">
    <property type="term" value="F:magnesium ion binding"/>
    <property type="evidence" value="ECO:0007669"/>
    <property type="project" value="InterPro"/>
</dbReference>
<dbReference type="EMBL" id="NGMM01000002">
    <property type="protein sequence ID" value="OTP17571.1"/>
    <property type="molecule type" value="Genomic_DNA"/>
</dbReference>
<gene>
    <name evidence="1" type="ORF">A5888_001709</name>
    <name evidence="2" type="ORF">A5888_002946</name>
</gene>
<sequence length="132" mass="14975">MIEFFMPMAKVPTTTHQQKQVRVVKGKPVFYEPADLQAARAKLTAHLGQHVPDKKFTGAVQLVTKWCFPVKGKHVHGEYKTTKPDTDNLQKLLKDCMTDLDFWVDDALVASEITEKFYADLPGIYIRIEAIG</sequence>
<reference evidence="2" key="3">
    <citation type="submission" date="2024-03" db="EMBL/GenBank/DDBJ databases">
        <title>The Genome Sequence of Enterococcus sp. DIV0242b.</title>
        <authorList>
            <consortium name="The Broad Institute Genomics Platform"/>
            <consortium name="The Broad Institute Microbial Omics Core"/>
            <consortium name="The Broad Institute Genomic Center for Infectious Diseases"/>
            <person name="Earl A."/>
            <person name="Manson A."/>
            <person name="Gilmore M."/>
            <person name="Schwartman J."/>
            <person name="Shea T."/>
            <person name="Abouelleil A."/>
            <person name="Cao P."/>
            <person name="Chapman S."/>
            <person name="Cusick C."/>
            <person name="Young S."/>
            <person name="Neafsey D."/>
            <person name="Nusbaum C."/>
            <person name="Birren B."/>
        </authorList>
    </citation>
    <scope>NUCLEOTIDE SEQUENCE</scope>
    <source>
        <strain evidence="2">9E7_DIV0242</strain>
    </source>
</reference>
<accession>A0A242K8S2</accession>
<keyword evidence="3" id="KW-1185">Reference proteome</keyword>
<dbReference type="EMBL" id="CP147247">
    <property type="protein sequence ID" value="WYJ91178.1"/>
    <property type="molecule type" value="Genomic_DNA"/>
</dbReference>
<name>A0A242K8S2_9ENTE</name>
<reference evidence="1" key="1">
    <citation type="submission" date="2017-05" db="EMBL/GenBank/DDBJ databases">
        <title>The Genome Sequence of Enterococcus sp. 9E7_DIV0242.</title>
        <authorList>
            <consortium name="The Broad Institute Genomics Platform"/>
            <consortium name="The Broad Institute Genomic Center for Infectious Diseases"/>
            <person name="Earl A."/>
            <person name="Manson A."/>
            <person name="Schwartman J."/>
            <person name="Gilmore M."/>
            <person name="Abouelleil A."/>
            <person name="Cao P."/>
            <person name="Chapman S."/>
            <person name="Cusick C."/>
            <person name="Shea T."/>
            <person name="Young S."/>
            <person name="Neafsey D."/>
            <person name="Nusbaum C."/>
            <person name="Birren B."/>
        </authorList>
    </citation>
    <scope>NUCLEOTIDE SEQUENCE [LARGE SCALE GENOMIC DNA]</scope>
    <source>
        <strain evidence="1">9E7_DIV0242</strain>
    </source>
</reference>
<reference evidence="2" key="2">
    <citation type="submission" date="2017-05" db="EMBL/GenBank/DDBJ databases">
        <authorList>
            <consortium name="The Broad Institute Genomics Platform"/>
            <consortium name="The Broad Institute Genomic Center for Infectious Diseases"/>
            <person name="Earl A."/>
            <person name="Manson A."/>
            <person name="Schwartman J."/>
            <person name="Gilmore M."/>
            <person name="Abouelleil A."/>
            <person name="Cao P."/>
            <person name="Chapman S."/>
            <person name="Cusick C."/>
            <person name="Shea T."/>
            <person name="Young S."/>
            <person name="Neafsey D."/>
            <person name="Nusbaum C."/>
            <person name="Birren B."/>
        </authorList>
    </citation>
    <scope>NUCLEOTIDE SEQUENCE</scope>
    <source>
        <strain evidence="2">9E7_DIV0242</strain>
    </source>
</reference>
<evidence type="ECO:0000313" key="2">
    <source>
        <dbReference type="EMBL" id="WYJ91178.1"/>
    </source>
</evidence>
<dbReference type="InterPro" id="IPR036614">
    <property type="entry name" value="RusA-like_sf"/>
</dbReference>
<dbReference type="GO" id="GO:0006281">
    <property type="term" value="P:DNA repair"/>
    <property type="evidence" value="ECO:0007669"/>
    <property type="project" value="InterPro"/>
</dbReference>
<dbReference type="OrthoDB" id="384924at2"/>
<dbReference type="InterPro" id="IPR008822">
    <property type="entry name" value="Endonuclease_RusA-like"/>
</dbReference>
<protein>
    <submittedName>
        <fullName evidence="1">Uncharacterized protein</fullName>
    </submittedName>
</protein>
<evidence type="ECO:0000313" key="3">
    <source>
        <dbReference type="Proteomes" id="UP000195141"/>
    </source>
</evidence>
<proteinExistence type="predicted"/>